<keyword evidence="6" id="KW-1185">Reference proteome</keyword>
<dbReference type="GO" id="GO:0006574">
    <property type="term" value="P:L-valine catabolic process"/>
    <property type="evidence" value="ECO:0007669"/>
    <property type="project" value="TreeGrafter"/>
</dbReference>
<evidence type="ECO:0000259" key="4">
    <source>
        <dbReference type="Pfam" id="PF16113"/>
    </source>
</evidence>
<dbReference type="GO" id="GO:0003860">
    <property type="term" value="F:3-hydroxyisobutyryl-CoA hydrolase activity"/>
    <property type="evidence" value="ECO:0007669"/>
    <property type="project" value="UniProtKB-EC"/>
</dbReference>
<dbReference type="Gene3D" id="3.90.226.10">
    <property type="entry name" value="2-enoyl-CoA Hydratase, Chain A, domain 1"/>
    <property type="match status" value="1"/>
</dbReference>
<dbReference type="Proteomes" id="UP000217763">
    <property type="component" value="Chromosome"/>
</dbReference>
<dbReference type="InterPro" id="IPR029045">
    <property type="entry name" value="ClpP/crotonase-like_dom_sf"/>
</dbReference>
<comment type="catalytic activity">
    <reaction evidence="1">
        <text>3-hydroxy-2-methylpropanoyl-CoA + H2O = 3-hydroxy-2-methylpropanoate + CoA + H(+)</text>
        <dbReference type="Rhea" id="RHEA:20888"/>
        <dbReference type="ChEBI" id="CHEBI:11805"/>
        <dbReference type="ChEBI" id="CHEBI:15377"/>
        <dbReference type="ChEBI" id="CHEBI:15378"/>
        <dbReference type="ChEBI" id="CHEBI:57287"/>
        <dbReference type="ChEBI" id="CHEBI:57340"/>
        <dbReference type="EC" id="3.1.2.4"/>
    </reaction>
</comment>
<evidence type="ECO:0000256" key="1">
    <source>
        <dbReference type="ARBA" id="ARBA00001709"/>
    </source>
</evidence>
<evidence type="ECO:0000256" key="3">
    <source>
        <dbReference type="ARBA" id="ARBA00022801"/>
    </source>
</evidence>
<reference evidence="6" key="1">
    <citation type="submission" date="2015-09" db="EMBL/GenBank/DDBJ databases">
        <authorList>
            <person name="Shao Z."/>
            <person name="Wang L."/>
        </authorList>
    </citation>
    <scope>NUCLEOTIDE SEQUENCE [LARGE SCALE GENOMIC DNA]</scope>
    <source>
        <strain evidence="6">F13-1</strain>
    </source>
</reference>
<dbReference type="InterPro" id="IPR032259">
    <property type="entry name" value="HIBYL-CoA-H"/>
</dbReference>
<organism evidence="5 6">
    <name type="scientific">Zobellella denitrificans</name>
    <dbReference type="NCBI Taxonomy" id="347534"/>
    <lineage>
        <taxon>Bacteria</taxon>
        <taxon>Pseudomonadati</taxon>
        <taxon>Pseudomonadota</taxon>
        <taxon>Gammaproteobacteria</taxon>
        <taxon>Aeromonadales</taxon>
        <taxon>Aeromonadaceae</taxon>
        <taxon>Zobellella</taxon>
    </lineage>
</organism>
<dbReference type="GO" id="GO:0005829">
    <property type="term" value="C:cytosol"/>
    <property type="evidence" value="ECO:0007669"/>
    <property type="project" value="TreeGrafter"/>
</dbReference>
<protein>
    <recommendedName>
        <fullName evidence="2">3-hydroxyisobutyryl-CoA hydrolase</fullName>
        <ecNumber evidence="2">3.1.2.4</ecNumber>
    </recommendedName>
</protein>
<dbReference type="SUPFAM" id="SSF52096">
    <property type="entry name" value="ClpP/crotonase"/>
    <property type="match status" value="1"/>
</dbReference>
<dbReference type="PANTHER" id="PTHR43176">
    <property type="entry name" value="3-HYDROXYISOBUTYRYL-COA HYDROLASE-RELATED"/>
    <property type="match status" value="1"/>
</dbReference>
<name>A0A291HST8_9GAMM</name>
<dbReference type="EC" id="3.1.2.4" evidence="2"/>
<accession>A0A291HST8</accession>
<dbReference type="NCBIfam" id="NF004127">
    <property type="entry name" value="PRK05617.1"/>
    <property type="match status" value="1"/>
</dbReference>
<dbReference type="InterPro" id="IPR045004">
    <property type="entry name" value="ECH_dom"/>
</dbReference>
<dbReference type="EMBL" id="CP012621">
    <property type="protein sequence ID" value="ATG75131.1"/>
    <property type="molecule type" value="Genomic_DNA"/>
</dbReference>
<evidence type="ECO:0000313" key="5">
    <source>
        <dbReference type="EMBL" id="ATG75131.1"/>
    </source>
</evidence>
<evidence type="ECO:0000313" key="6">
    <source>
        <dbReference type="Proteomes" id="UP000217763"/>
    </source>
</evidence>
<dbReference type="RefSeq" id="WP_096779900.1">
    <property type="nucleotide sequence ID" value="NZ_CP012621.1"/>
</dbReference>
<dbReference type="Pfam" id="PF16113">
    <property type="entry name" value="ECH_2"/>
    <property type="match status" value="1"/>
</dbReference>
<evidence type="ECO:0000256" key="2">
    <source>
        <dbReference type="ARBA" id="ARBA00011915"/>
    </source>
</evidence>
<dbReference type="AlphaFoldDB" id="A0A291HST8"/>
<sequence length="377" mass="41669">MSLIVEEHATGGGRRIGRLVLDNERSLNALSLEMIERMLPQLAAWRQDEGLVAVLLEGAGDRAFCAGGDVVGLYRAITSARETGPLDDLGLGPIPEPAVCFFEREYRLDYLLHRYPKPVICWGGGIVMGGGLGLFSASRQRIVTEHSRLAMPEVTIALYPDVGGSWFLNRLPPGLGEFIALTGCQLNASDSLWLGLANRAIAASQRAELLPRLQDVAEWRDPAVAVGLVLRQLEAASLDVFADQPSPLREHQDGIRRLMDRDRLADQVAAILGADLDSPWFERARQGLAAGSPLAIRVIDEQLRRCRHCSLAEVFRRELALSVQLCRYREFAEGVRARLIDKDNHPDWSFGTLEQVDEALLAALFTPPWPRSPLQDL</sequence>
<dbReference type="KEGG" id="zdf:AN401_15740"/>
<dbReference type="PANTHER" id="PTHR43176:SF3">
    <property type="entry name" value="3-HYDROXYISOBUTYRYL-COA HYDROLASE, MITOCHONDRIAL"/>
    <property type="match status" value="1"/>
</dbReference>
<gene>
    <name evidence="5" type="ORF">AN401_15740</name>
</gene>
<dbReference type="CDD" id="cd06558">
    <property type="entry name" value="crotonase-like"/>
    <property type="match status" value="1"/>
</dbReference>
<feature type="domain" description="Enoyl-CoA hydratase/isomerase" evidence="4">
    <location>
        <begin position="17"/>
        <end position="365"/>
    </location>
</feature>
<keyword evidence="3" id="KW-0378">Hydrolase</keyword>
<proteinExistence type="predicted"/>